<evidence type="ECO:0000313" key="1">
    <source>
        <dbReference type="EMBL" id="MFB9271264.1"/>
    </source>
</evidence>
<protein>
    <submittedName>
        <fullName evidence="1">Uncharacterized protein</fullName>
    </submittedName>
</protein>
<reference evidence="1 2" key="1">
    <citation type="submission" date="2024-09" db="EMBL/GenBank/DDBJ databases">
        <authorList>
            <person name="Sun Q."/>
            <person name="Mori K."/>
        </authorList>
    </citation>
    <scope>NUCLEOTIDE SEQUENCE [LARGE SCALE GENOMIC DNA]</scope>
    <source>
        <strain evidence="1 2">JCM 13034</strain>
    </source>
</reference>
<proteinExistence type="predicted"/>
<gene>
    <name evidence="1" type="ORF">ACFFT3_05130</name>
</gene>
<sequence length="23" mass="2814">MKLIRGNLKEACFKHWRKRVNSV</sequence>
<evidence type="ECO:0000313" key="2">
    <source>
        <dbReference type="Proteomes" id="UP001589665"/>
    </source>
</evidence>
<dbReference type="Proteomes" id="UP001589665">
    <property type="component" value="Unassembled WGS sequence"/>
</dbReference>
<accession>A0ABV5JXV5</accession>
<dbReference type="EMBL" id="JBHMDX010000004">
    <property type="protein sequence ID" value="MFB9271264.1"/>
    <property type="molecule type" value="Genomic_DNA"/>
</dbReference>
<name>A0ABV5JXV5_9FLAO</name>
<comment type="caution">
    <text evidence="1">The sequence shown here is derived from an EMBL/GenBank/DDBJ whole genome shotgun (WGS) entry which is preliminary data.</text>
</comment>
<keyword evidence="2" id="KW-1185">Reference proteome</keyword>
<organism evidence="1 2">
    <name type="scientific">Lutibacter litoralis</name>
    <dbReference type="NCBI Taxonomy" id="321268"/>
    <lineage>
        <taxon>Bacteria</taxon>
        <taxon>Pseudomonadati</taxon>
        <taxon>Bacteroidota</taxon>
        <taxon>Flavobacteriia</taxon>
        <taxon>Flavobacteriales</taxon>
        <taxon>Flavobacteriaceae</taxon>
        <taxon>Lutibacter</taxon>
    </lineage>
</organism>
<dbReference type="RefSeq" id="WP_347707169.1">
    <property type="nucleotide sequence ID" value="NZ_JBHMDX010000004.1"/>
</dbReference>